<keyword evidence="2" id="KW-0547">Nucleotide-binding</keyword>
<feature type="region of interest" description="Disordered" evidence="7">
    <location>
        <begin position="1"/>
        <end position="85"/>
    </location>
</feature>
<dbReference type="InterPro" id="IPR001650">
    <property type="entry name" value="Helicase_C-like"/>
</dbReference>
<dbReference type="PROSITE" id="PS51195">
    <property type="entry name" value="Q_MOTIF"/>
    <property type="match status" value="1"/>
</dbReference>
<dbReference type="Pfam" id="PF00271">
    <property type="entry name" value="Helicase_C"/>
    <property type="match status" value="1"/>
</dbReference>
<dbReference type="SMART" id="SM00487">
    <property type="entry name" value="DEXDc"/>
    <property type="match status" value="1"/>
</dbReference>
<feature type="short sequence motif" description="Q motif" evidence="6">
    <location>
        <begin position="191"/>
        <end position="219"/>
    </location>
</feature>
<dbReference type="InterPro" id="IPR014014">
    <property type="entry name" value="RNA_helicase_DEAD_Q_motif"/>
</dbReference>
<dbReference type="GO" id="GO:0005524">
    <property type="term" value="F:ATP binding"/>
    <property type="evidence" value="ECO:0007669"/>
    <property type="project" value="UniProtKB-KW"/>
</dbReference>
<feature type="domain" description="Helicase C-terminal" evidence="9">
    <location>
        <begin position="429"/>
        <end position="576"/>
    </location>
</feature>
<feature type="domain" description="Helicase ATP-binding" evidence="8">
    <location>
        <begin position="222"/>
        <end position="397"/>
    </location>
</feature>
<dbReference type="InterPro" id="IPR000629">
    <property type="entry name" value="RNA-helicase_DEAD-box_CS"/>
</dbReference>
<protein>
    <recommendedName>
        <fullName evidence="1">RNA helicase</fullName>
        <ecNumber evidence="1">3.6.4.13</ecNumber>
    </recommendedName>
</protein>
<dbReference type="PROSITE" id="PS51194">
    <property type="entry name" value="HELICASE_CTER"/>
    <property type="match status" value="1"/>
</dbReference>
<comment type="caution">
    <text evidence="11">The sequence shown here is derived from an EMBL/GenBank/DDBJ whole genome shotgun (WGS) entry which is preliminary data.</text>
</comment>
<organism evidence="11 12">
    <name type="scientific">Phytophthora pseudosyringae</name>
    <dbReference type="NCBI Taxonomy" id="221518"/>
    <lineage>
        <taxon>Eukaryota</taxon>
        <taxon>Sar</taxon>
        <taxon>Stramenopiles</taxon>
        <taxon>Oomycota</taxon>
        <taxon>Peronosporomycetes</taxon>
        <taxon>Peronosporales</taxon>
        <taxon>Peronosporaceae</taxon>
        <taxon>Phytophthora</taxon>
    </lineage>
</organism>
<dbReference type="PANTHER" id="PTHR47958">
    <property type="entry name" value="ATP-DEPENDENT RNA HELICASE DBP3"/>
    <property type="match status" value="1"/>
</dbReference>
<evidence type="ECO:0000256" key="7">
    <source>
        <dbReference type="SAM" id="MobiDB-lite"/>
    </source>
</evidence>
<dbReference type="GO" id="GO:0016787">
    <property type="term" value="F:hydrolase activity"/>
    <property type="evidence" value="ECO:0007669"/>
    <property type="project" value="UniProtKB-KW"/>
</dbReference>
<dbReference type="EMBL" id="JAGDFM010000035">
    <property type="protein sequence ID" value="KAG7390137.1"/>
    <property type="molecule type" value="Genomic_DNA"/>
</dbReference>
<feature type="compositionally biased region" description="Polar residues" evidence="7">
    <location>
        <begin position="595"/>
        <end position="618"/>
    </location>
</feature>
<dbReference type="InterPro" id="IPR011545">
    <property type="entry name" value="DEAD/DEAH_box_helicase_dom"/>
</dbReference>
<sequence length="889" mass="95484">MEQMQREYLRGARRKAHVPDYFDADDSADEREGSSTATADAGDDEVDPLDAFMQGIDAQVTQQRKAPPKRVADKPQVLNHGDDDADSYLVEYARSTKKPRMGLNLGGEDSDEEVYATAKQLDAADAPDDMDKKVMEVLAPVDHSTVEYDPFRKRFYSPHSETSALSAQEVAKLRSELSVRVNGADVPAPVRSFMHLGFDRKMLQTLMKLGLEAPTAIQSQAFPVALSGRDLIGIAKTGSGKTLAFTLPLVRHVMDQRELQRGEGPIAIVLAPTRELAHQTYVQAKKFLGVYGASCAAICGGAGKWEQVQSLKKGVEVVVATPGRLIEMIRKKATPMNRVTFVVLDEADRMFEMGFEPQLRSVMGQVRPDRQTLMFSATFRRRIEAMALDVLTNPVKLTIGQVGQANEDICQIAVVLPGHGAKWPWLMSQIRRLVDEGRLLVFAGSKAGCEALAKNLAAAFPAAPALCLHGDKTQQERTEALAKFKHGDCRVLVATDVAARGLDVKDVKNVVNFDVAKSIDTHVHRIGRTGRMGQEGFEPGTAYTLVTRNESPFAAQLVYNMDVSGQPVSAELLALAKLDSRFRRGAAAARAPPVSTVSNGSGNWQPSSSDNGSTSTCGASEERKDHVLDAEDAAELERWNDSHRKNKADQRKGLGFAGIGGAKPAARPGGMRGFVKASTPATAFRSGFVKSTLGADAPARSPPTNAGAMSSVFPPQPPASVPSAPVTKPTPVAGVTAPPPQQRDQVAPSGAPACSISLLPHLHQLCNLKQLRRQNLRAEAHTRSLEGGHVQEVEVAVEAPLAVVAALDQEIDAGIVPVQARWRAIADVVGEVTALAAVEVEVAGGGIVAVIVAVLDAGRPLDLDHGRDQDVEGVEQGQQLGYRLLLCEH</sequence>
<dbReference type="InterPro" id="IPR014001">
    <property type="entry name" value="Helicase_ATP-bd"/>
</dbReference>
<evidence type="ECO:0000259" key="8">
    <source>
        <dbReference type="PROSITE" id="PS51192"/>
    </source>
</evidence>
<feature type="region of interest" description="Disordered" evidence="7">
    <location>
        <begin position="587"/>
        <end position="666"/>
    </location>
</feature>
<dbReference type="GO" id="GO:0003676">
    <property type="term" value="F:nucleic acid binding"/>
    <property type="evidence" value="ECO:0007669"/>
    <property type="project" value="InterPro"/>
</dbReference>
<evidence type="ECO:0000256" key="2">
    <source>
        <dbReference type="ARBA" id="ARBA00022741"/>
    </source>
</evidence>
<evidence type="ECO:0000313" key="11">
    <source>
        <dbReference type="EMBL" id="KAG7390137.1"/>
    </source>
</evidence>
<keyword evidence="3" id="KW-0378">Hydrolase</keyword>
<dbReference type="Pfam" id="PF00270">
    <property type="entry name" value="DEAD"/>
    <property type="match status" value="1"/>
</dbReference>
<keyword evidence="5" id="KW-0067">ATP-binding</keyword>
<evidence type="ECO:0000256" key="5">
    <source>
        <dbReference type="ARBA" id="ARBA00022840"/>
    </source>
</evidence>
<proteinExistence type="predicted"/>
<dbReference type="SMART" id="SM00490">
    <property type="entry name" value="HELICc"/>
    <property type="match status" value="1"/>
</dbReference>
<feature type="domain" description="DEAD-box RNA helicase Q" evidence="10">
    <location>
        <begin position="191"/>
        <end position="219"/>
    </location>
</feature>
<evidence type="ECO:0000256" key="3">
    <source>
        <dbReference type="ARBA" id="ARBA00022801"/>
    </source>
</evidence>
<dbReference type="GO" id="GO:0003724">
    <property type="term" value="F:RNA helicase activity"/>
    <property type="evidence" value="ECO:0007669"/>
    <property type="project" value="UniProtKB-EC"/>
</dbReference>
<dbReference type="FunFam" id="3.40.50.300:FF:000079">
    <property type="entry name" value="probable ATP-dependent RNA helicase DDX17"/>
    <property type="match status" value="1"/>
</dbReference>
<dbReference type="EC" id="3.6.4.13" evidence="1"/>
<dbReference type="PROSITE" id="PS00039">
    <property type="entry name" value="DEAD_ATP_HELICASE"/>
    <property type="match status" value="1"/>
</dbReference>
<dbReference type="CDD" id="cd18787">
    <property type="entry name" value="SF2_C_DEAD"/>
    <property type="match status" value="1"/>
</dbReference>
<keyword evidence="4" id="KW-0347">Helicase</keyword>
<evidence type="ECO:0000259" key="9">
    <source>
        <dbReference type="PROSITE" id="PS51194"/>
    </source>
</evidence>
<reference evidence="11" key="1">
    <citation type="submission" date="2021-02" db="EMBL/GenBank/DDBJ databases">
        <authorList>
            <person name="Palmer J.M."/>
        </authorList>
    </citation>
    <scope>NUCLEOTIDE SEQUENCE</scope>
    <source>
        <strain evidence="11">SCRP734</strain>
    </source>
</reference>
<evidence type="ECO:0000259" key="10">
    <source>
        <dbReference type="PROSITE" id="PS51195"/>
    </source>
</evidence>
<dbReference type="OrthoDB" id="196131at2759"/>
<dbReference type="PROSITE" id="PS51192">
    <property type="entry name" value="HELICASE_ATP_BIND_1"/>
    <property type="match status" value="1"/>
</dbReference>
<dbReference type="Proteomes" id="UP000694044">
    <property type="component" value="Unassembled WGS sequence"/>
</dbReference>
<accession>A0A8T1W9D0</accession>
<evidence type="ECO:0000313" key="12">
    <source>
        <dbReference type="Proteomes" id="UP000694044"/>
    </source>
</evidence>
<evidence type="ECO:0000256" key="4">
    <source>
        <dbReference type="ARBA" id="ARBA00022806"/>
    </source>
</evidence>
<dbReference type="AlphaFoldDB" id="A0A8T1W9D0"/>
<feature type="compositionally biased region" description="Basic and acidic residues" evidence="7">
    <location>
        <begin position="620"/>
        <end position="652"/>
    </location>
</feature>
<evidence type="ECO:0000256" key="1">
    <source>
        <dbReference type="ARBA" id="ARBA00012552"/>
    </source>
</evidence>
<feature type="region of interest" description="Disordered" evidence="7">
    <location>
        <begin position="695"/>
        <end position="729"/>
    </location>
</feature>
<name>A0A8T1W9D0_9STRA</name>
<keyword evidence="12" id="KW-1185">Reference proteome</keyword>
<gene>
    <name evidence="11" type="ORF">PHYPSEUDO_008591</name>
</gene>
<feature type="compositionally biased region" description="Basic and acidic residues" evidence="7">
    <location>
        <begin position="1"/>
        <end position="10"/>
    </location>
</feature>
<evidence type="ECO:0000256" key="6">
    <source>
        <dbReference type="PROSITE-ProRule" id="PRU00552"/>
    </source>
</evidence>